<dbReference type="GO" id="GO:0004553">
    <property type="term" value="F:hydrolase activity, hydrolyzing O-glycosyl compounds"/>
    <property type="evidence" value="ECO:0007669"/>
    <property type="project" value="InterPro"/>
</dbReference>
<evidence type="ECO:0000256" key="1">
    <source>
        <dbReference type="ARBA" id="ARBA00022801"/>
    </source>
</evidence>
<proteinExistence type="predicted"/>
<dbReference type="RefSeq" id="WP_208297319.1">
    <property type="nucleotide sequence ID" value="NZ_SOCP01000001.1"/>
</dbReference>
<name>A0A4R7W596_9PSEU</name>
<dbReference type="GO" id="GO:0005975">
    <property type="term" value="P:carbohydrate metabolic process"/>
    <property type="evidence" value="ECO:0007669"/>
    <property type="project" value="InterPro"/>
</dbReference>
<protein>
    <submittedName>
        <fullName evidence="2">Uncharacterized protein</fullName>
    </submittedName>
</protein>
<keyword evidence="1" id="KW-0378">Hydrolase</keyword>
<accession>A0A4R7W596</accession>
<dbReference type="Proteomes" id="UP000294927">
    <property type="component" value="Unassembled WGS sequence"/>
</dbReference>
<dbReference type="InterPro" id="IPR036962">
    <property type="entry name" value="Glyco_hydro_3_N_sf"/>
</dbReference>
<organism evidence="2 3">
    <name type="scientific">Actinophytocola oryzae</name>
    <dbReference type="NCBI Taxonomy" id="502181"/>
    <lineage>
        <taxon>Bacteria</taxon>
        <taxon>Bacillati</taxon>
        <taxon>Actinomycetota</taxon>
        <taxon>Actinomycetes</taxon>
        <taxon>Pseudonocardiales</taxon>
        <taxon>Pseudonocardiaceae</taxon>
    </lineage>
</organism>
<dbReference type="SUPFAM" id="SSF51445">
    <property type="entry name" value="(Trans)glycosidases"/>
    <property type="match status" value="1"/>
</dbReference>
<keyword evidence="3" id="KW-1185">Reference proteome</keyword>
<dbReference type="Gene3D" id="3.20.20.300">
    <property type="entry name" value="Glycoside hydrolase, family 3, N-terminal domain"/>
    <property type="match status" value="1"/>
</dbReference>
<sequence>MPEPDDRELTTLLDRLSLEEKVGLLTGRDFWTTWPSETIGLRAMLVSDGPSGVRGAVWDERDPSRGHDRAFADWRAVAGTTSRAGSTCWSARPWRTCRCVPG</sequence>
<evidence type="ECO:0000313" key="3">
    <source>
        <dbReference type="Proteomes" id="UP000294927"/>
    </source>
</evidence>
<dbReference type="AlphaFoldDB" id="A0A4R7W596"/>
<dbReference type="InterPro" id="IPR017853">
    <property type="entry name" value="GH"/>
</dbReference>
<comment type="caution">
    <text evidence="2">The sequence shown here is derived from an EMBL/GenBank/DDBJ whole genome shotgun (WGS) entry which is preliminary data.</text>
</comment>
<gene>
    <name evidence="2" type="ORF">CLV71_101129</name>
</gene>
<evidence type="ECO:0000313" key="2">
    <source>
        <dbReference type="EMBL" id="TDV57258.1"/>
    </source>
</evidence>
<reference evidence="2 3" key="1">
    <citation type="submission" date="2019-03" db="EMBL/GenBank/DDBJ databases">
        <title>Genomic Encyclopedia of Archaeal and Bacterial Type Strains, Phase II (KMG-II): from individual species to whole genera.</title>
        <authorList>
            <person name="Goeker M."/>
        </authorList>
    </citation>
    <scope>NUCLEOTIDE SEQUENCE [LARGE SCALE GENOMIC DNA]</scope>
    <source>
        <strain evidence="2 3">DSM 45499</strain>
    </source>
</reference>
<dbReference type="EMBL" id="SOCP01000001">
    <property type="protein sequence ID" value="TDV57258.1"/>
    <property type="molecule type" value="Genomic_DNA"/>
</dbReference>